<dbReference type="RefSeq" id="WP_271053927.1">
    <property type="nucleotide sequence ID" value="NZ_JAQIIO010000004.1"/>
</dbReference>
<evidence type="ECO:0008006" key="3">
    <source>
        <dbReference type="Google" id="ProtNLM"/>
    </source>
</evidence>
<accession>A0ABT4W1C5</accession>
<evidence type="ECO:0000313" key="2">
    <source>
        <dbReference type="Proteomes" id="UP001528040"/>
    </source>
</evidence>
<gene>
    <name evidence="1" type="ORF">O2N63_08970</name>
</gene>
<proteinExistence type="predicted"/>
<comment type="caution">
    <text evidence="1">The sequence shown here is derived from an EMBL/GenBank/DDBJ whole genome shotgun (WGS) entry which is preliminary data.</text>
</comment>
<keyword evidence="2" id="KW-1185">Reference proteome</keyword>
<protein>
    <recommendedName>
        <fullName evidence="3">Endonuclease</fullName>
    </recommendedName>
</protein>
<sequence>MKKVRVDYKDLNDRQKENYNFQKVAARLADYGYNSIRLSDDYNGADFIALHIDGESMLRIQLKGRMTFHEKYYGKGLYIAFRQDEDVYVYPHDALREEMLVNGYTEASNSIVWVEKGSRSWRRVPQKLLPLLEKYKL</sequence>
<reference evidence="1 2" key="1">
    <citation type="submission" date="2023-01" db="EMBL/GenBank/DDBJ databases">
        <authorList>
            <person name="Yoon J.-W."/>
        </authorList>
    </citation>
    <scope>NUCLEOTIDE SEQUENCE [LARGE SCALE GENOMIC DNA]</scope>
    <source>
        <strain evidence="1 2">KMU-50</strain>
    </source>
</reference>
<evidence type="ECO:0000313" key="1">
    <source>
        <dbReference type="EMBL" id="MDA5094219.1"/>
    </source>
</evidence>
<dbReference type="EMBL" id="JAQIIO010000004">
    <property type="protein sequence ID" value="MDA5094219.1"/>
    <property type="molecule type" value="Genomic_DNA"/>
</dbReference>
<name>A0ABT4W1C5_9RHOB</name>
<dbReference type="Proteomes" id="UP001528040">
    <property type="component" value="Unassembled WGS sequence"/>
</dbReference>
<organism evidence="1 2">
    <name type="scientific">Aliiroseovarius salicola</name>
    <dbReference type="NCBI Taxonomy" id="3009082"/>
    <lineage>
        <taxon>Bacteria</taxon>
        <taxon>Pseudomonadati</taxon>
        <taxon>Pseudomonadota</taxon>
        <taxon>Alphaproteobacteria</taxon>
        <taxon>Rhodobacterales</taxon>
        <taxon>Paracoccaceae</taxon>
        <taxon>Aliiroseovarius</taxon>
    </lineage>
</organism>